<keyword evidence="5" id="KW-0325">Glycoprotein</keyword>
<gene>
    <name evidence="7" type="ORF">AARAC_000734</name>
</gene>
<evidence type="ECO:0000313" key="7">
    <source>
        <dbReference type="EMBL" id="PIG87716.1"/>
    </source>
</evidence>
<reference evidence="7 8" key="1">
    <citation type="submission" date="2017-05" db="EMBL/GenBank/DDBJ databases">
        <title>Genome sequence for an aflatoxigenic pathogen of Argentinian peanut, Aspergillus arachidicola.</title>
        <authorList>
            <person name="Moore G."/>
            <person name="Beltz S.B."/>
            <person name="Mack B.M."/>
        </authorList>
    </citation>
    <scope>NUCLEOTIDE SEQUENCE [LARGE SCALE GENOMIC DNA]</scope>
    <source>
        <strain evidence="7 8">CBS 117610</strain>
    </source>
</reference>
<evidence type="ECO:0000256" key="3">
    <source>
        <dbReference type="ARBA" id="ARBA00022525"/>
    </source>
</evidence>
<dbReference type="Pfam" id="PF03227">
    <property type="entry name" value="GILT"/>
    <property type="match status" value="1"/>
</dbReference>
<evidence type="ECO:0000256" key="1">
    <source>
        <dbReference type="ARBA" id="ARBA00004613"/>
    </source>
</evidence>
<sequence>MEKQSDKISTHSQTYVSKPYSLLHYCVIAPFLFLAGICFSSFSLAGATQTGYTYGSSNDATRKVPFEVHIESRCPDARDCLQKLVVPAYWQVKDKVDFRISYVGEVWEKPRRDVTCQHGMNECNGNKLLVCSEKHADSISDALDFNTCVLSDYERVPDEGLIEECAQEHNIDYQKISDCANSKEGLELLISSVERSVAVNANASCTVRVDDKEWCFRDNYEWKCPSGHGVVENLVQEIEKLSGDGEDGTEYL</sequence>
<dbReference type="AlphaFoldDB" id="A0A2G7G4E6"/>
<keyword evidence="6" id="KW-0472">Membrane</keyword>
<comment type="similarity">
    <text evidence="2">Belongs to the GILT family.</text>
</comment>
<dbReference type="GO" id="GO:0016671">
    <property type="term" value="F:oxidoreductase activity, acting on a sulfur group of donors, disulfide as acceptor"/>
    <property type="evidence" value="ECO:0007669"/>
    <property type="project" value="InterPro"/>
</dbReference>
<keyword evidence="6" id="KW-0812">Transmembrane</keyword>
<proteinExistence type="inferred from homology"/>
<comment type="subcellular location">
    <subcellularLocation>
        <location evidence="1">Secreted</location>
    </subcellularLocation>
</comment>
<evidence type="ECO:0000256" key="6">
    <source>
        <dbReference type="SAM" id="Phobius"/>
    </source>
</evidence>
<organism evidence="7 8">
    <name type="scientific">Aspergillus arachidicola</name>
    <dbReference type="NCBI Taxonomy" id="656916"/>
    <lineage>
        <taxon>Eukaryota</taxon>
        <taxon>Fungi</taxon>
        <taxon>Dikarya</taxon>
        <taxon>Ascomycota</taxon>
        <taxon>Pezizomycotina</taxon>
        <taxon>Eurotiomycetes</taxon>
        <taxon>Eurotiomycetidae</taxon>
        <taxon>Eurotiales</taxon>
        <taxon>Aspergillaceae</taxon>
        <taxon>Aspergillus</taxon>
        <taxon>Aspergillus subgen. Circumdati</taxon>
    </lineage>
</organism>
<keyword evidence="8" id="KW-1185">Reference proteome</keyword>
<evidence type="ECO:0000256" key="5">
    <source>
        <dbReference type="ARBA" id="ARBA00023180"/>
    </source>
</evidence>
<dbReference type="STRING" id="656916.A0A2G7G4E6"/>
<dbReference type="GO" id="GO:0005576">
    <property type="term" value="C:extracellular region"/>
    <property type="evidence" value="ECO:0007669"/>
    <property type="project" value="UniProtKB-SubCell"/>
</dbReference>
<comment type="caution">
    <text evidence="7">The sequence shown here is derived from an EMBL/GenBank/DDBJ whole genome shotgun (WGS) entry which is preliminary data.</text>
</comment>
<feature type="transmembrane region" description="Helical" evidence="6">
    <location>
        <begin position="21"/>
        <end position="42"/>
    </location>
</feature>
<evidence type="ECO:0000256" key="2">
    <source>
        <dbReference type="ARBA" id="ARBA00005679"/>
    </source>
</evidence>
<dbReference type="InterPro" id="IPR004911">
    <property type="entry name" value="Interferon-induced_GILT"/>
</dbReference>
<name>A0A2G7G4E6_9EURO</name>
<keyword evidence="4" id="KW-0732">Signal</keyword>
<keyword evidence="6" id="KW-1133">Transmembrane helix</keyword>
<protein>
    <submittedName>
        <fullName evidence="7">GILT family thiol reductase</fullName>
    </submittedName>
</protein>
<evidence type="ECO:0000313" key="8">
    <source>
        <dbReference type="Proteomes" id="UP000231358"/>
    </source>
</evidence>
<dbReference type="PANTHER" id="PTHR13234:SF8">
    <property type="entry name" value="GAMMA-INTERFERON-INDUCIBLE LYSOSOMAL THIOL REDUCTASE"/>
    <property type="match status" value="1"/>
</dbReference>
<dbReference type="PANTHER" id="PTHR13234">
    <property type="entry name" value="GAMMA-INTERFERON INDUCIBLE LYSOSOMAL THIOL REDUCTASE GILT"/>
    <property type="match status" value="1"/>
</dbReference>
<dbReference type="EMBL" id="NEXV01000140">
    <property type="protein sequence ID" value="PIG87716.1"/>
    <property type="molecule type" value="Genomic_DNA"/>
</dbReference>
<evidence type="ECO:0000256" key="4">
    <source>
        <dbReference type="ARBA" id="ARBA00022729"/>
    </source>
</evidence>
<accession>A0A2G7G4E6</accession>
<keyword evidence="3" id="KW-0964">Secreted</keyword>
<dbReference type="Proteomes" id="UP000231358">
    <property type="component" value="Unassembled WGS sequence"/>
</dbReference>